<dbReference type="Proteomes" id="UP000663088">
    <property type="component" value="Chromosome"/>
</dbReference>
<keyword evidence="1" id="KW-0472">Membrane</keyword>
<keyword evidence="1" id="KW-1133">Transmembrane helix</keyword>
<dbReference type="EMBL" id="CP065956">
    <property type="protein sequence ID" value="QSR86844.1"/>
    <property type="molecule type" value="Genomic_DNA"/>
</dbReference>
<keyword evidence="1" id="KW-0812">Transmembrane</keyword>
<feature type="transmembrane region" description="Helical" evidence="1">
    <location>
        <begin position="83"/>
        <end position="106"/>
    </location>
</feature>
<organism evidence="2 3">
    <name type="scientific">Candidatus Methylacidiphilum infernorum</name>
    <dbReference type="NCBI Taxonomy" id="511746"/>
    <lineage>
        <taxon>Bacteria</taxon>
        <taxon>Pseudomonadati</taxon>
        <taxon>Verrucomicrobiota</taxon>
        <taxon>Methylacidiphilae</taxon>
        <taxon>Methylacidiphilales</taxon>
        <taxon>Methylacidiphilaceae</taxon>
        <taxon>Methylacidiphilum (ex Ratnadevi et al. 2023)</taxon>
    </lineage>
</organism>
<evidence type="ECO:0008006" key="4">
    <source>
        <dbReference type="Google" id="ProtNLM"/>
    </source>
</evidence>
<feature type="transmembrane region" description="Helical" evidence="1">
    <location>
        <begin position="44"/>
        <end position="63"/>
    </location>
</feature>
<dbReference type="RefSeq" id="WP_206847217.1">
    <property type="nucleotide sequence ID" value="NZ_CP065956.1"/>
</dbReference>
<reference evidence="2 3" key="1">
    <citation type="submission" date="2020-12" db="EMBL/GenBank/DDBJ databases">
        <authorList>
            <person name="Awala S.I."/>
            <person name="Gwak J.-H."/>
            <person name="Kim S.-J."/>
            <person name="Rhee S.-K."/>
        </authorList>
    </citation>
    <scope>NUCLEOTIDE SEQUENCE [LARGE SCALE GENOMIC DNA]</scope>
    <source>
        <strain evidence="2 3">IT5</strain>
    </source>
</reference>
<sequence>MNKSLPSSQREKDKNPPLLIERWLIGSFEMAFLFSLCAKIFNRWLLLIIFPVIYFFWCVFWEWKTQSRPFHRVMGLKIGHEKLNLRCVLWRGVLRIFFPFACLGLFRVSLLDWLSRCRWEKVDSENRASWGNYSLRIYKKINGFLLRWIVSRKEFDR</sequence>
<accession>A0ABX7PW75</accession>
<keyword evidence="3" id="KW-1185">Reference proteome</keyword>
<proteinExistence type="predicted"/>
<evidence type="ECO:0000256" key="1">
    <source>
        <dbReference type="SAM" id="Phobius"/>
    </source>
</evidence>
<name>A0ABX7PW75_9BACT</name>
<evidence type="ECO:0000313" key="3">
    <source>
        <dbReference type="Proteomes" id="UP000663088"/>
    </source>
</evidence>
<evidence type="ECO:0000313" key="2">
    <source>
        <dbReference type="EMBL" id="QSR86844.1"/>
    </source>
</evidence>
<gene>
    <name evidence="2" type="ORF">EM20IM_00260</name>
</gene>
<protein>
    <recommendedName>
        <fullName evidence="4">RDD family protein</fullName>
    </recommendedName>
</protein>